<dbReference type="Pfam" id="PF06791">
    <property type="entry name" value="TMP_2"/>
    <property type="match status" value="1"/>
</dbReference>
<evidence type="ECO:0008006" key="5">
    <source>
        <dbReference type="Google" id="ProtNLM"/>
    </source>
</evidence>
<dbReference type="EMBL" id="LNTA01000001">
    <property type="protein sequence ID" value="KWV17131.1"/>
    <property type="molecule type" value="Genomic_DNA"/>
</dbReference>
<gene>
    <name evidence="3" type="ORF">ATB53_00170</name>
</gene>
<dbReference type="AlphaFoldDB" id="A0A109HRR8"/>
<feature type="domain" description="Bacteriophage tail tape measure C-terminal" evidence="2">
    <location>
        <begin position="897"/>
        <end position="969"/>
    </location>
</feature>
<reference evidence="3 4" key="1">
    <citation type="submission" date="2015-11" db="EMBL/GenBank/DDBJ databases">
        <title>Long Read and Single Molecule DNA Sequencing Simplifies Genome Assembly and TAL Effector Gene Analysis of Xanthomonas translucens.</title>
        <authorList>
            <person name="Peng Z."/>
            <person name="Hu Y."/>
            <person name="Xie J."/>
            <person name="Potnis N."/>
            <person name="Akhunova A."/>
            <person name="Jones J."/>
            <person name="Liu Z."/>
            <person name="White F."/>
            <person name="Liu S."/>
        </authorList>
    </citation>
    <scope>NUCLEOTIDE SEQUENCE [LARGE SCALE GENOMIC DNA]</scope>
    <source>
        <strain evidence="3 4">B1</strain>
    </source>
</reference>
<organism evidence="3 4">
    <name type="scientific">Xanthomonas campestris pv. translucens</name>
    <dbReference type="NCBI Taxonomy" id="343"/>
    <lineage>
        <taxon>Bacteria</taxon>
        <taxon>Pseudomonadati</taxon>
        <taxon>Pseudomonadota</taxon>
        <taxon>Gammaproteobacteria</taxon>
        <taxon>Lysobacterales</taxon>
        <taxon>Lysobacteraceae</taxon>
        <taxon>Xanthomonas</taxon>
        <taxon>Xanthomonas translucens group</taxon>
    </lineage>
</organism>
<dbReference type="Proteomes" id="UP000055854">
    <property type="component" value="Unassembled WGS sequence"/>
</dbReference>
<name>A0A109HRR8_XANCT</name>
<feature type="domain" description="Bacteriophage tail tape measure N-terminal" evidence="1">
    <location>
        <begin position="287"/>
        <end position="487"/>
    </location>
</feature>
<evidence type="ECO:0000259" key="1">
    <source>
        <dbReference type="Pfam" id="PF06791"/>
    </source>
</evidence>
<evidence type="ECO:0000313" key="3">
    <source>
        <dbReference type="EMBL" id="KWV17131.1"/>
    </source>
</evidence>
<dbReference type="OrthoDB" id="6058417at2"/>
<comment type="caution">
    <text evidence="3">The sequence shown here is derived from an EMBL/GenBank/DDBJ whole genome shotgun (WGS) entry which is preliminary data.</text>
</comment>
<dbReference type="Pfam" id="PF09718">
    <property type="entry name" value="Tape_meas_lam_C"/>
    <property type="match status" value="1"/>
</dbReference>
<evidence type="ECO:0000313" key="4">
    <source>
        <dbReference type="Proteomes" id="UP000055854"/>
    </source>
</evidence>
<accession>A0A109HRR8</accession>
<evidence type="ECO:0000259" key="2">
    <source>
        <dbReference type="Pfam" id="PF09718"/>
    </source>
</evidence>
<dbReference type="InterPro" id="IPR009628">
    <property type="entry name" value="Phage_tape_measure_N"/>
</dbReference>
<protein>
    <recommendedName>
        <fullName evidence="5">Lambda family phage tail tape measure protein</fullName>
    </recommendedName>
</protein>
<dbReference type="InterPro" id="IPR006431">
    <property type="entry name" value="Phage_tape_meas_C"/>
</dbReference>
<proteinExistence type="predicted"/>
<sequence>MDIAELGYKVDSSGLAEGTKALDQNAAAADKAGGAAERLEKEYQSMSRAVEQSSRALGDRLGGALDRITAGTGGVITELQTLNRTQSEILTALGNMEGKLSGAAAGMQAYGAAGKEAAASSTAAATASDRLQAELAQQEARYRSVAQQGMAFAEAGRTANLSERALAEAARDATTGIDLQAQAMSRAGSEQERMAARARALEEAEARVQKEVTAAARASQVQDVNLKQLLGQIDPTVAALNRLADMEARLEKAGDLGLIKPQVMQQYQAQIETSRQALLKSKNTHEQYQMSARQTAAAMRMIPAQMTDITTSLISGQTPWMVAIQQGGQLKDQFGGIGPAARAVGSYVLGLINPLTLAAAAMAALVVAATQNRDELFEFQKALILSGQGAVIGSAGFEALTNSLDNLQGVSRGGAVAALTAAAAAGRFAGEQFELVASAAARMEAATGRSAAATVSAFESIAKDPLDGLLKLNDAERFLTASQLERIIALREEGHTQEAANEAIQLYATHLRDVADQTDAVMPAMSRGWRQVKDDISGAWSALGGLVNAMGDLAGKWGILQRLPRLSDMLGMGVVGGVLSKQFDLPSLTNMMSFYANMARGGASPLPAPIDESAMSPQMARDLAAAAEENATAQRTASEAINAQVAGLDRATAKEAARLKIIEQYNKLADNDARHFDGSMDRLIANANKQIDKQFNQREGVGKKNADDTSAQSFVAGVQRQIEANNQLAQSGDKVTASDRMVIQARQLLADKTNTMSAATRSLLQALIPQLKASDAQAQVEVQRQRGMQASIALTERLTQLEKQRQEQADIDLMGMGRGADVTQVLQRQLDIQRQYLQEQEKLDKSYNTERVSLSDEALEVRRSQYEQDKANLEASLGRSLDIERTYQQRRMALTSDWRTGFNRAWEDYVYAAGNASEQSANLLANSLSGAEDAFVKFAQTGKLSFTDLANSIIADLARIAAKQAITGLAGNLLGSLFGQSAAATDGYVGDYNAIYGGGRASGGPVSSGKYYEVGEQGRPELLQQGGKSYLIPGNDGTVIPMAAASSSASSGGNVYFTQTNVVQSDGTATSKTTGGDENAAARALGEQMRKVAQAELVKAMRPGGILTRAN</sequence>
<dbReference type="RefSeq" id="WP_060747602.1">
    <property type="nucleotide sequence ID" value="NZ_LNTA01000001.1"/>
</dbReference>